<dbReference type="OrthoDB" id="341259at2759"/>
<dbReference type="GO" id="GO:0005524">
    <property type="term" value="F:ATP binding"/>
    <property type="evidence" value="ECO:0007669"/>
    <property type="project" value="InterPro"/>
</dbReference>
<dbReference type="Gene3D" id="1.10.510.10">
    <property type="entry name" value="Transferase(Phosphotransferase) domain 1"/>
    <property type="match status" value="1"/>
</dbReference>
<keyword evidence="2" id="KW-0808">Transferase</keyword>
<accession>A0A225W966</accession>
<evidence type="ECO:0000259" key="1">
    <source>
        <dbReference type="PROSITE" id="PS50011"/>
    </source>
</evidence>
<comment type="caution">
    <text evidence="2">The sequence shown here is derived from an EMBL/GenBank/DDBJ whole genome shotgun (WGS) entry which is preliminary data.</text>
</comment>
<protein>
    <submittedName>
        <fullName evidence="2">TKL protein kinase</fullName>
    </submittedName>
</protein>
<dbReference type="InterPro" id="IPR051681">
    <property type="entry name" value="Ser/Thr_Kinases-Pseudokinases"/>
</dbReference>
<dbReference type="SUPFAM" id="SSF56112">
    <property type="entry name" value="Protein kinase-like (PK-like)"/>
    <property type="match status" value="1"/>
</dbReference>
<dbReference type="PANTHER" id="PTHR44329:SF214">
    <property type="entry name" value="PROTEIN KINASE DOMAIN-CONTAINING PROTEIN"/>
    <property type="match status" value="1"/>
</dbReference>
<evidence type="ECO:0000313" key="2">
    <source>
        <dbReference type="EMBL" id="OWZ14125.1"/>
    </source>
</evidence>
<evidence type="ECO:0000313" key="3">
    <source>
        <dbReference type="Proteomes" id="UP000198211"/>
    </source>
</evidence>
<keyword evidence="2" id="KW-0418">Kinase</keyword>
<reference evidence="3" key="1">
    <citation type="submission" date="2017-03" db="EMBL/GenBank/DDBJ databases">
        <title>Phytopthora megakarya and P. palmivora, two closely related causual agents of cacao black pod achieved similar genome size and gene model numbers by different mechanisms.</title>
        <authorList>
            <person name="Ali S."/>
            <person name="Shao J."/>
            <person name="Larry D.J."/>
            <person name="Kronmiller B."/>
            <person name="Shen D."/>
            <person name="Strem M.D."/>
            <person name="Melnick R.L."/>
            <person name="Guiltinan M.J."/>
            <person name="Tyler B.M."/>
            <person name="Meinhardt L.W."/>
            <person name="Bailey B.A."/>
        </authorList>
    </citation>
    <scope>NUCLEOTIDE SEQUENCE [LARGE SCALE GENOMIC DNA]</scope>
    <source>
        <strain evidence="3">zdho120</strain>
    </source>
</reference>
<dbReference type="Pfam" id="PF07714">
    <property type="entry name" value="PK_Tyr_Ser-Thr"/>
    <property type="match status" value="1"/>
</dbReference>
<dbReference type="EMBL" id="NBNE01001408">
    <property type="protein sequence ID" value="OWZ14125.1"/>
    <property type="molecule type" value="Genomic_DNA"/>
</dbReference>
<dbReference type="InterPro" id="IPR011009">
    <property type="entry name" value="Kinase-like_dom_sf"/>
</dbReference>
<dbReference type="InterPro" id="IPR001245">
    <property type="entry name" value="Ser-Thr/Tyr_kinase_cat_dom"/>
</dbReference>
<sequence>MPVFGACNNGSTYFFVSEEAKNGKLLDYLRHASDEGQSLVWRKLLDAALGLHFLHKRSIVHSDLKYNQILVSNDGVAMLTDFGLSVSMSNQNGNEEAIGAIRWKATEVFRKGKPTAQSDVYLFGMCVVEAVTSDIPWS</sequence>
<dbReference type="GO" id="GO:0004674">
    <property type="term" value="F:protein serine/threonine kinase activity"/>
    <property type="evidence" value="ECO:0007669"/>
    <property type="project" value="TreeGrafter"/>
</dbReference>
<organism evidence="2 3">
    <name type="scientific">Phytophthora megakarya</name>
    <dbReference type="NCBI Taxonomy" id="4795"/>
    <lineage>
        <taxon>Eukaryota</taxon>
        <taxon>Sar</taxon>
        <taxon>Stramenopiles</taxon>
        <taxon>Oomycota</taxon>
        <taxon>Peronosporomycetes</taxon>
        <taxon>Peronosporales</taxon>
        <taxon>Peronosporaceae</taxon>
        <taxon>Phytophthora</taxon>
    </lineage>
</organism>
<dbReference type="Proteomes" id="UP000198211">
    <property type="component" value="Unassembled WGS sequence"/>
</dbReference>
<dbReference type="InterPro" id="IPR000719">
    <property type="entry name" value="Prot_kinase_dom"/>
</dbReference>
<keyword evidence="3" id="KW-1185">Reference proteome</keyword>
<name>A0A225W966_9STRA</name>
<feature type="domain" description="Protein kinase" evidence="1">
    <location>
        <begin position="1"/>
        <end position="138"/>
    </location>
</feature>
<gene>
    <name evidence="2" type="ORF">PHMEG_00012436</name>
</gene>
<dbReference type="PROSITE" id="PS50011">
    <property type="entry name" value="PROTEIN_KINASE_DOM"/>
    <property type="match status" value="1"/>
</dbReference>
<proteinExistence type="predicted"/>
<dbReference type="PANTHER" id="PTHR44329">
    <property type="entry name" value="SERINE/THREONINE-PROTEIN KINASE TNNI3K-RELATED"/>
    <property type="match status" value="1"/>
</dbReference>
<dbReference type="AlphaFoldDB" id="A0A225W966"/>